<dbReference type="AlphaFoldDB" id="A0A402BKL2"/>
<feature type="transmembrane region" description="Helical" evidence="1">
    <location>
        <begin position="12"/>
        <end position="31"/>
    </location>
</feature>
<evidence type="ECO:0000313" key="2">
    <source>
        <dbReference type="EMBL" id="GCE31903.1"/>
    </source>
</evidence>
<organism evidence="2 3">
    <name type="scientific">Dictyobacter alpinus</name>
    <dbReference type="NCBI Taxonomy" id="2014873"/>
    <lineage>
        <taxon>Bacteria</taxon>
        <taxon>Bacillati</taxon>
        <taxon>Chloroflexota</taxon>
        <taxon>Ktedonobacteria</taxon>
        <taxon>Ktedonobacterales</taxon>
        <taxon>Dictyobacteraceae</taxon>
        <taxon>Dictyobacter</taxon>
    </lineage>
</organism>
<dbReference type="Proteomes" id="UP000287171">
    <property type="component" value="Unassembled WGS sequence"/>
</dbReference>
<keyword evidence="3" id="KW-1185">Reference proteome</keyword>
<name>A0A402BKL2_9CHLR</name>
<evidence type="ECO:0000256" key="1">
    <source>
        <dbReference type="SAM" id="Phobius"/>
    </source>
</evidence>
<evidence type="ECO:0000313" key="3">
    <source>
        <dbReference type="Proteomes" id="UP000287171"/>
    </source>
</evidence>
<proteinExistence type="predicted"/>
<sequence>MALPVEPHVWLIASFIGLTLDCITVISHIHAQVLRMLHGWFLLLSNERIQGGEKQFAIMAIDPINTQSQGQVTAIT</sequence>
<gene>
    <name evidence="2" type="ORF">KDA_73870</name>
</gene>
<accession>A0A402BKL2</accession>
<dbReference type="EMBL" id="BIFT01000002">
    <property type="protein sequence ID" value="GCE31903.1"/>
    <property type="molecule type" value="Genomic_DNA"/>
</dbReference>
<comment type="caution">
    <text evidence="2">The sequence shown here is derived from an EMBL/GenBank/DDBJ whole genome shotgun (WGS) entry which is preliminary data.</text>
</comment>
<keyword evidence="1" id="KW-0812">Transmembrane</keyword>
<keyword evidence="1" id="KW-0472">Membrane</keyword>
<keyword evidence="1" id="KW-1133">Transmembrane helix</keyword>
<reference evidence="3" key="1">
    <citation type="submission" date="2018-12" db="EMBL/GenBank/DDBJ databases">
        <title>Tengunoibacter tsumagoiensis gen. nov., sp. nov., Dictyobacter kobayashii sp. nov., D. alpinus sp. nov., and D. joshuensis sp. nov. and description of Dictyobacteraceae fam. nov. within the order Ktedonobacterales isolated from Tengu-no-mugimeshi.</title>
        <authorList>
            <person name="Wang C.M."/>
            <person name="Zheng Y."/>
            <person name="Sakai Y."/>
            <person name="Toyoda A."/>
            <person name="Minakuchi Y."/>
            <person name="Abe K."/>
            <person name="Yokota A."/>
            <person name="Yabe S."/>
        </authorList>
    </citation>
    <scope>NUCLEOTIDE SEQUENCE [LARGE SCALE GENOMIC DNA]</scope>
    <source>
        <strain evidence="3">Uno16</strain>
    </source>
</reference>
<protein>
    <submittedName>
        <fullName evidence="2">Uncharacterized protein</fullName>
    </submittedName>
</protein>